<organism evidence="1">
    <name type="scientific">Rhizophora mucronata</name>
    <name type="common">Asiatic mangrove</name>
    <dbReference type="NCBI Taxonomy" id="61149"/>
    <lineage>
        <taxon>Eukaryota</taxon>
        <taxon>Viridiplantae</taxon>
        <taxon>Streptophyta</taxon>
        <taxon>Embryophyta</taxon>
        <taxon>Tracheophyta</taxon>
        <taxon>Spermatophyta</taxon>
        <taxon>Magnoliopsida</taxon>
        <taxon>eudicotyledons</taxon>
        <taxon>Gunneridae</taxon>
        <taxon>Pentapetalae</taxon>
        <taxon>rosids</taxon>
        <taxon>fabids</taxon>
        <taxon>Malpighiales</taxon>
        <taxon>Rhizophoraceae</taxon>
        <taxon>Rhizophora</taxon>
    </lineage>
</organism>
<accession>A0A2P2NT18</accession>
<reference evidence="1" key="1">
    <citation type="submission" date="2018-02" db="EMBL/GenBank/DDBJ databases">
        <title>Rhizophora mucronata_Transcriptome.</title>
        <authorList>
            <person name="Meera S.P."/>
            <person name="Sreeshan A."/>
            <person name="Augustine A."/>
        </authorList>
    </citation>
    <scope>NUCLEOTIDE SEQUENCE</scope>
    <source>
        <tissue evidence="1">Leaf</tissue>
    </source>
</reference>
<dbReference type="AlphaFoldDB" id="A0A2P2NT18"/>
<evidence type="ECO:0000313" key="1">
    <source>
        <dbReference type="EMBL" id="MBX45531.1"/>
    </source>
</evidence>
<sequence length="85" mass="10360">MRKKRRYRRYLKGLTLPPLRFIASLTNFSARLHTYMYIYTYKFNSLLSLYPIYHKLKIKTCKSNNIACVKIKMIETMNELWIQMS</sequence>
<dbReference type="EMBL" id="GGEC01065047">
    <property type="protein sequence ID" value="MBX45531.1"/>
    <property type="molecule type" value="Transcribed_RNA"/>
</dbReference>
<proteinExistence type="predicted"/>
<name>A0A2P2NT18_RHIMU</name>
<protein>
    <submittedName>
        <fullName evidence="1">Uncharacterized protein</fullName>
    </submittedName>
</protein>